<keyword evidence="3" id="KW-0813">Transport</keyword>
<evidence type="ECO:0000256" key="9">
    <source>
        <dbReference type="SAM" id="Phobius"/>
    </source>
</evidence>
<gene>
    <name evidence="10" type="ORF">Cni_G14996</name>
</gene>
<dbReference type="InterPro" id="IPR020966">
    <property type="entry name" value="ALMT"/>
</dbReference>
<comment type="similarity">
    <text evidence="2">Belongs to the aromatic acid exporter (TC 2.A.85) family.</text>
</comment>
<keyword evidence="4 9" id="KW-0812">Transmembrane</keyword>
<sequence>MDEDMVSIDSIEFHSEEEPYRNRIASYQRKTGLTEAVQTSIGQLKASSKLVYKSVSSFIYNRDQYTTTFWPRSTFWIAAATDMAAPAMATENKVQGGVEWRVTVSEGSSVAIESESNWIDRARIWLMGVVLVTILPKATNLGKKIWKIGADDPRRVVHGVKVGIALTLVSLIYYTRPLYDGVGGWAMWAVMTVVVVLEYTVGGCLYKGFNRAVATSTAGLLAVGIHWIASKCGEKAEPVILSASVFILGKQYLKNNSFFVFNLMVNITNNLLHIYIYIYISASAATFSRFIPTIKARFDYGITVFILTFSLVAVSGYRVDELLQLAQGRIYTIGIGIAMCFLVSLLICPVWAGQELHLLSSHNMEKLANSLEGLIEDYFKEEKESPSARSQGYKCVLNSKSSEDSQANLARWEPAHGRFGFRHPWSQYLKIGAAMRYCAYCMEALNGCINSDIQAPESMKKHLRDVCLRLSSASSKVLKELSSSIMSMTESRSTQVLVSEMNDAVQELQVALRSLPKQISQPIAVAAEDESQVLKKHPVPRVNTVSIMEAMPLITTASLLIEVSERIEGVVDAVGTLARLACFEYVDQGKKTCSAVVPQDDESVKHSEQV</sequence>
<dbReference type="GO" id="GO:0034220">
    <property type="term" value="P:monoatomic ion transmembrane transport"/>
    <property type="evidence" value="ECO:0007669"/>
    <property type="project" value="UniProtKB-KW"/>
</dbReference>
<evidence type="ECO:0000313" key="10">
    <source>
        <dbReference type="EMBL" id="WOL06264.1"/>
    </source>
</evidence>
<dbReference type="GO" id="GO:0015743">
    <property type="term" value="P:malate transport"/>
    <property type="evidence" value="ECO:0007669"/>
    <property type="project" value="InterPro"/>
</dbReference>
<comment type="subcellular location">
    <subcellularLocation>
        <location evidence="1">Membrane</location>
        <topology evidence="1">Multi-pass membrane protein</topology>
    </subcellularLocation>
</comment>
<keyword evidence="7 9" id="KW-0472">Membrane</keyword>
<evidence type="ECO:0000256" key="5">
    <source>
        <dbReference type="ARBA" id="ARBA00022989"/>
    </source>
</evidence>
<keyword evidence="8" id="KW-0407">Ion channel</keyword>
<feature type="transmembrane region" description="Helical" evidence="9">
    <location>
        <begin position="258"/>
        <end position="280"/>
    </location>
</feature>
<organism evidence="10 11">
    <name type="scientific">Canna indica</name>
    <name type="common">Indian-shot</name>
    <dbReference type="NCBI Taxonomy" id="4628"/>
    <lineage>
        <taxon>Eukaryota</taxon>
        <taxon>Viridiplantae</taxon>
        <taxon>Streptophyta</taxon>
        <taxon>Embryophyta</taxon>
        <taxon>Tracheophyta</taxon>
        <taxon>Spermatophyta</taxon>
        <taxon>Magnoliopsida</taxon>
        <taxon>Liliopsida</taxon>
        <taxon>Zingiberales</taxon>
        <taxon>Cannaceae</taxon>
        <taxon>Canna</taxon>
    </lineage>
</organism>
<keyword evidence="6" id="KW-0406">Ion transport</keyword>
<evidence type="ECO:0000256" key="8">
    <source>
        <dbReference type="ARBA" id="ARBA00023303"/>
    </source>
</evidence>
<evidence type="ECO:0000256" key="7">
    <source>
        <dbReference type="ARBA" id="ARBA00023136"/>
    </source>
</evidence>
<dbReference type="GO" id="GO:0016020">
    <property type="term" value="C:membrane"/>
    <property type="evidence" value="ECO:0007669"/>
    <property type="project" value="UniProtKB-SubCell"/>
</dbReference>
<evidence type="ECO:0000256" key="6">
    <source>
        <dbReference type="ARBA" id="ARBA00023065"/>
    </source>
</evidence>
<protein>
    <submittedName>
        <fullName evidence="10">Aluminum-activated malate transporter 10-like</fullName>
    </submittedName>
</protein>
<dbReference type="Proteomes" id="UP001327560">
    <property type="component" value="Chromosome 4"/>
</dbReference>
<keyword evidence="11" id="KW-1185">Reference proteome</keyword>
<accession>A0AAQ3KCM8</accession>
<evidence type="ECO:0000256" key="3">
    <source>
        <dbReference type="ARBA" id="ARBA00022448"/>
    </source>
</evidence>
<feature type="transmembrane region" description="Helical" evidence="9">
    <location>
        <begin position="156"/>
        <end position="174"/>
    </location>
</feature>
<dbReference type="PANTHER" id="PTHR31086">
    <property type="entry name" value="ALUMINUM-ACTIVATED MALATE TRANSPORTER 10"/>
    <property type="match status" value="1"/>
</dbReference>
<name>A0AAQ3KCM8_9LILI</name>
<proteinExistence type="inferred from homology"/>
<evidence type="ECO:0000256" key="4">
    <source>
        <dbReference type="ARBA" id="ARBA00022692"/>
    </source>
</evidence>
<dbReference type="AlphaFoldDB" id="A0AAQ3KCM8"/>
<evidence type="ECO:0000256" key="2">
    <source>
        <dbReference type="ARBA" id="ARBA00007079"/>
    </source>
</evidence>
<keyword evidence="5 9" id="KW-1133">Transmembrane helix</keyword>
<dbReference type="EMBL" id="CP136893">
    <property type="protein sequence ID" value="WOL06264.1"/>
    <property type="molecule type" value="Genomic_DNA"/>
</dbReference>
<evidence type="ECO:0000256" key="1">
    <source>
        <dbReference type="ARBA" id="ARBA00004141"/>
    </source>
</evidence>
<feature type="transmembrane region" description="Helical" evidence="9">
    <location>
        <begin position="300"/>
        <end position="319"/>
    </location>
</feature>
<feature type="transmembrane region" description="Helical" evidence="9">
    <location>
        <begin position="186"/>
        <end position="206"/>
    </location>
</feature>
<evidence type="ECO:0000313" key="11">
    <source>
        <dbReference type="Proteomes" id="UP001327560"/>
    </source>
</evidence>
<dbReference type="Pfam" id="PF11744">
    <property type="entry name" value="ALMT"/>
    <property type="match status" value="2"/>
</dbReference>
<reference evidence="10 11" key="1">
    <citation type="submission" date="2023-10" db="EMBL/GenBank/DDBJ databases">
        <title>Chromosome-scale genome assembly provides insights into flower coloration mechanisms of Canna indica.</title>
        <authorList>
            <person name="Li C."/>
        </authorList>
    </citation>
    <scope>NUCLEOTIDE SEQUENCE [LARGE SCALE GENOMIC DNA]</scope>
    <source>
        <tissue evidence="10">Flower</tissue>
    </source>
</reference>
<feature type="transmembrane region" description="Helical" evidence="9">
    <location>
        <begin position="331"/>
        <end position="352"/>
    </location>
</feature>